<evidence type="ECO:0000256" key="3">
    <source>
        <dbReference type="ARBA" id="ARBA00023163"/>
    </source>
</evidence>
<sequence>MQPSEPTRVAVPADVRARVMPAVLDELTRWGVERFSIEALAERHHLDAAMVYRYWGDRRQLIVDAVLSDVETVSSGIDTGSLRGDLRAFVGKVTGRINSEVGRTLMRALVMDRRGGHDEATRLRFFRAHFAAMRGVVDRARERGELRDGVNTLAAVQIVLSPLYIRVLYSDVPVDDEYCAAIVDMAWHALARK</sequence>
<proteinExistence type="predicted"/>
<dbReference type="GO" id="GO:0000976">
    <property type="term" value="F:transcription cis-regulatory region binding"/>
    <property type="evidence" value="ECO:0007669"/>
    <property type="project" value="TreeGrafter"/>
</dbReference>
<dbReference type="InterPro" id="IPR050109">
    <property type="entry name" value="HTH-type_TetR-like_transc_reg"/>
</dbReference>
<protein>
    <submittedName>
        <fullName evidence="4">TetR family transcriptional regulator</fullName>
    </submittedName>
</protein>
<gene>
    <name evidence="4" type="ORF">BN000_03879</name>
</gene>
<reference evidence="5" key="1">
    <citation type="submission" date="2015-03" db="EMBL/GenBank/DDBJ databases">
        <authorList>
            <person name="Urmite Genomes"/>
        </authorList>
    </citation>
    <scope>NUCLEOTIDE SEQUENCE [LARGE SCALE GENOMIC DNA]</scope>
    <source>
        <strain evidence="5">CSUR P1344</strain>
    </source>
</reference>
<accession>A0A0U1DM46</accession>
<keyword evidence="5" id="KW-1185">Reference proteome</keyword>
<dbReference type="SUPFAM" id="SSF48498">
    <property type="entry name" value="Tetracyclin repressor-like, C-terminal domain"/>
    <property type="match status" value="1"/>
</dbReference>
<dbReference type="SUPFAM" id="SSF46689">
    <property type="entry name" value="Homeodomain-like"/>
    <property type="match status" value="1"/>
</dbReference>
<dbReference type="RefSeq" id="WP_085242289.1">
    <property type="nucleotide sequence ID" value="NZ_CTEC01000002.1"/>
</dbReference>
<dbReference type="PROSITE" id="PS50977">
    <property type="entry name" value="HTH_TETR_2"/>
    <property type="match status" value="1"/>
</dbReference>
<organism evidence="4 5">
    <name type="scientific">Mycobacterium europaeum</name>
    <dbReference type="NCBI Taxonomy" id="761804"/>
    <lineage>
        <taxon>Bacteria</taxon>
        <taxon>Bacillati</taxon>
        <taxon>Actinomycetota</taxon>
        <taxon>Actinomycetes</taxon>
        <taxon>Mycobacteriales</taxon>
        <taxon>Mycobacteriaceae</taxon>
        <taxon>Mycobacterium</taxon>
        <taxon>Mycobacterium simiae complex</taxon>
    </lineage>
</organism>
<evidence type="ECO:0000313" key="4">
    <source>
        <dbReference type="EMBL" id="CQD17554.1"/>
    </source>
</evidence>
<dbReference type="GO" id="GO:0003700">
    <property type="term" value="F:DNA-binding transcription factor activity"/>
    <property type="evidence" value="ECO:0007669"/>
    <property type="project" value="TreeGrafter"/>
</dbReference>
<dbReference type="InterPro" id="IPR009057">
    <property type="entry name" value="Homeodomain-like_sf"/>
</dbReference>
<keyword evidence="1" id="KW-0805">Transcription regulation</keyword>
<evidence type="ECO:0000256" key="1">
    <source>
        <dbReference type="ARBA" id="ARBA00023015"/>
    </source>
</evidence>
<keyword evidence="2" id="KW-0238">DNA-binding</keyword>
<evidence type="ECO:0000256" key="2">
    <source>
        <dbReference type="ARBA" id="ARBA00023125"/>
    </source>
</evidence>
<dbReference type="InterPro" id="IPR001647">
    <property type="entry name" value="HTH_TetR"/>
</dbReference>
<dbReference type="Pfam" id="PF16859">
    <property type="entry name" value="TetR_C_11"/>
    <property type="match status" value="1"/>
</dbReference>
<dbReference type="Proteomes" id="UP000199601">
    <property type="component" value="Unassembled WGS sequence"/>
</dbReference>
<keyword evidence="3" id="KW-0804">Transcription</keyword>
<dbReference type="InterPro" id="IPR011075">
    <property type="entry name" value="TetR_C"/>
</dbReference>
<dbReference type="Gene3D" id="1.10.357.10">
    <property type="entry name" value="Tetracycline Repressor, domain 2"/>
    <property type="match status" value="1"/>
</dbReference>
<dbReference type="PANTHER" id="PTHR30055:SF148">
    <property type="entry name" value="TETR-FAMILY TRANSCRIPTIONAL REGULATOR"/>
    <property type="match status" value="1"/>
</dbReference>
<dbReference type="EMBL" id="CTEC01000002">
    <property type="protein sequence ID" value="CQD17554.1"/>
    <property type="molecule type" value="Genomic_DNA"/>
</dbReference>
<dbReference type="AlphaFoldDB" id="A0A0U1DM46"/>
<dbReference type="OrthoDB" id="9796019at2"/>
<dbReference type="STRING" id="761804.BN000_03879"/>
<dbReference type="PANTHER" id="PTHR30055">
    <property type="entry name" value="HTH-TYPE TRANSCRIPTIONAL REGULATOR RUTR"/>
    <property type="match status" value="1"/>
</dbReference>
<evidence type="ECO:0000313" key="5">
    <source>
        <dbReference type="Proteomes" id="UP000199601"/>
    </source>
</evidence>
<name>A0A0U1DM46_9MYCO</name>
<dbReference type="Gene3D" id="1.10.10.60">
    <property type="entry name" value="Homeodomain-like"/>
    <property type="match status" value="1"/>
</dbReference>
<dbReference type="InterPro" id="IPR036271">
    <property type="entry name" value="Tet_transcr_reg_TetR-rel_C_sf"/>
</dbReference>